<evidence type="ECO:0000313" key="1">
    <source>
        <dbReference type="EMBL" id="SVC76630.1"/>
    </source>
</evidence>
<gene>
    <name evidence="1" type="ORF">METZ01_LOCUS329484</name>
</gene>
<dbReference type="AlphaFoldDB" id="A0A382PV04"/>
<protein>
    <submittedName>
        <fullName evidence="1">Uncharacterized protein</fullName>
    </submittedName>
</protein>
<sequence length="72" mass="8365">MEPGFLYSKELLQGAIPELLEQTGISGRQFAQLLIRSYQEINRNRFPDLEKAAEEIGKKKFPLDHNDLKNLY</sequence>
<name>A0A382PV04_9ZZZZ</name>
<proteinExistence type="predicted"/>
<reference evidence="1" key="1">
    <citation type="submission" date="2018-05" db="EMBL/GenBank/DDBJ databases">
        <authorList>
            <person name="Lanie J.A."/>
            <person name="Ng W.-L."/>
            <person name="Kazmierczak K.M."/>
            <person name="Andrzejewski T.M."/>
            <person name="Davidsen T.M."/>
            <person name="Wayne K.J."/>
            <person name="Tettelin H."/>
            <person name="Glass J.I."/>
            <person name="Rusch D."/>
            <person name="Podicherti R."/>
            <person name="Tsui H.-C.T."/>
            <person name="Winkler M.E."/>
        </authorList>
    </citation>
    <scope>NUCLEOTIDE SEQUENCE</scope>
</reference>
<dbReference type="EMBL" id="UINC01109664">
    <property type="protein sequence ID" value="SVC76630.1"/>
    <property type="molecule type" value="Genomic_DNA"/>
</dbReference>
<feature type="non-terminal residue" evidence="1">
    <location>
        <position position="72"/>
    </location>
</feature>
<organism evidence="1">
    <name type="scientific">marine metagenome</name>
    <dbReference type="NCBI Taxonomy" id="408172"/>
    <lineage>
        <taxon>unclassified sequences</taxon>
        <taxon>metagenomes</taxon>
        <taxon>ecological metagenomes</taxon>
    </lineage>
</organism>
<accession>A0A382PV04</accession>